<evidence type="ECO:0000313" key="2">
    <source>
        <dbReference type="EMBL" id="KYK61249.1"/>
    </source>
</evidence>
<accession>A0A151GVW9</accession>
<dbReference type="RefSeq" id="XP_040660601.1">
    <property type="nucleotide sequence ID" value="XM_040799718.1"/>
</dbReference>
<dbReference type="Proteomes" id="UP000076580">
    <property type="component" value="Chromosome 01"/>
</dbReference>
<organism evidence="2 3">
    <name type="scientific">Drechmeria coniospora</name>
    <name type="common">Nematophagous fungus</name>
    <name type="synonym">Meria coniospora</name>
    <dbReference type="NCBI Taxonomy" id="98403"/>
    <lineage>
        <taxon>Eukaryota</taxon>
        <taxon>Fungi</taxon>
        <taxon>Dikarya</taxon>
        <taxon>Ascomycota</taxon>
        <taxon>Pezizomycotina</taxon>
        <taxon>Sordariomycetes</taxon>
        <taxon>Hypocreomycetidae</taxon>
        <taxon>Hypocreales</taxon>
        <taxon>Ophiocordycipitaceae</taxon>
        <taxon>Drechmeria</taxon>
    </lineage>
</organism>
<evidence type="ECO:0000256" key="1">
    <source>
        <dbReference type="SAM" id="SignalP"/>
    </source>
</evidence>
<dbReference type="STRING" id="98403.A0A151GVW9"/>
<dbReference type="EMBL" id="LAYC01000001">
    <property type="protein sequence ID" value="KYK61249.1"/>
    <property type="molecule type" value="Genomic_DNA"/>
</dbReference>
<proteinExistence type="predicted"/>
<feature type="chain" id="PRO_5007581046" evidence="1">
    <location>
        <begin position="20"/>
        <end position="255"/>
    </location>
</feature>
<sequence>MSSTSFLLFLYSIHYSVLNFNTEQQAAEAAEAAGDCQALEFQAAYGLALLSGVLGESRTRGRQRTQRHFLRPRLVVGTAGWSGLDHGVGTGTKLGGEGAFANRVQQRDSFNEQGVLENISGEMLLCDADNLDKDTIYPEKRWNQDNASPEDMTHAFMSNCDAFFYFLAKPRDILVGLQRWLRFLKRASGNGPASEADRGSRGWEYSEYLFPNTIKNALMGLEVPRLVERLRLRSSGVTGNRPLTRRAGWTVTYHE</sequence>
<feature type="signal peptide" evidence="1">
    <location>
        <begin position="1"/>
        <end position="19"/>
    </location>
</feature>
<keyword evidence="3" id="KW-1185">Reference proteome</keyword>
<protein>
    <submittedName>
        <fullName evidence="2">Uncharacterized protein</fullName>
    </submittedName>
</protein>
<dbReference type="InParanoid" id="A0A151GVW9"/>
<comment type="caution">
    <text evidence="2">The sequence shown here is derived from an EMBL/GenBank/DDBJ whole genome shotgun (WGS) entry which is preliminary data.</text>
</comment>
<name>A0A151GVW9_DRECN</name>
<keyword evidence="1" id="KW-0732">Signal</keyword>
<dbReference type="AlphaFoldDB" id="A0A151GVW9"/>
<reference evidence="2 3" key="1">
    <citation type="journal article" date="2016" name="Sci. Rep.">
        <title>Insights into Adaptations to a Near-Obligate Nematode Endoparasitic Lifestyle from the Finished Genome of Drechmeria coniospora.</title>
        <authorList>
            <person name="Zhang L."/>
            <person name="Zhou Z."/>
            <person name="Guo Q."/>
            <person name="Fokkens L."/>
            <person name="Miskei M."/>
            <person name="Pocsi I."/>
            <person name="Zhang W."/>
            <person name="Chen M."/>
            <person name="Wang L."/>
            <person name="Sun Y."/>
            <person name="Donzelli B.G."/>
            <person name="Gibson D.M."/>
            <person name="Nelson D.R."/>
            <person name="Luo J.G."/>
            <person name="Rep M."/>
            <person name="Liu H."/>
            <person name="Yang S."/>
            <person name="Wang J."/>
            <person name="Krasnoff S.B."/>
            <person name="Xu Y."/>
            <person name="Molnar I."/>
            <person name="Lin M."/>
        </authorList>
    </citation>
    <scope>NUCLEOTIDE SEQUENCE [LARGE SCALE GENOMIC DNA]</scope>
    <source>
        <strain evidence="2 3">ARSEF 6962</strain>
    </source>
</reference>
<gene>
    <name evidence="2" type="ORF">DCS_02391</name>
</gene>
<evidence type="ECO:0000313" key="3">
    <source>
        <dbReference type="Proteomes" id="UP000076580"/>
    </source>
</evidence>
<dbReference type="GeneID" id="63715034"/>